<dbReference type="RefSeq" id="WP_144980607.1">
    <property type="nucleotide sequence ID" value="NZ_CP037920.1"/>
</dbReference>
<proteinExistence type="inferred from homology"/>
<dbReference type="Proteomes" id="UP000318704">
    <property type="component" value="Chromosome"/>
</dbReference>
<protein>
    <recommendedName>
        <fullName evidence="2">UPF0178 protein V144x_04130</fullName>
    </recommendedName>
</protein>
<dbReference type="AlphaFoldDB" id="A0A517VPP8"/>
<reference evidence="3 4" key="1">
    <citation type="submission" date="2019-03" db="EMBL/GenBank/DDBJ databases">
        <title>Deep-cultivation of Planctomycetes and their phenomic and genomic characterization uncovers novel biology.</title>
        <authorList>
            <person name="Wiegand S."/>
            <person name="Jogler M."/>
            <person name="Boedeker C."/>
            <person name="Pinto D."/>
            <person name="Vollmers J."/>
            <person name="Rivas-Marin E."/>
            <person name="Kohn T."/>
            <person name="Peeters S.H."/>
            <person name="Heuer A."/>
            <person name="Rast P."/>
            <person name="Oberbeckmann S."/>
            <person name="Bunk B."/>
            <person name="Jeske O."/>
            <person name="Meyerdierks A."/>
            <person name="Storesund J.E."/>
            <person name="Kallscheuer N."/>
            <person name="Luecker S."/>
            <person name="Lage O.M."/>
            <person name="Pohl T."/>
            <person name="Merkel B.J."/>
            <person name="Hornburger P."/>
            <person name="Mueller R.-W."/>
            <person name="Bruemmer F."/>
            <person name="Labrenz M."/>
            <person name="Spormann A.M."/>
            <person name="Op den Camp H."/>
            <person name="Overmann J."/>
            <person name="Amann R."/>
            <person name="Jetten M.S.M."/>
            <person name="Mascher T."/>
            <person name="Medema M.H."/>
            <person name="Devos D.P."/>
            <person name="Kaster A.-K."/>
            <person name="Ovreas L."/>
            <person name="Rohde M."/>
            <person name="Galperin M.Y."/>
            <person name="Jogler C."/>
        </authorList>
    </citation>
    <scope>NUCLEOTIDE SEQUENCE [LARGE SCALE GENOMIC DNA]</scope>
    <source>
        <strain evidence="3 4">V144</strain>
    </source>
</reference>
<dbReference type="HAMAP" id="MF_00489">
    <property type="entry name" value="UPF0178"/>
    <property type="match status" value="1"/>
</dbReference>
<organism evidence="3 4">
    <name type="scientific">Gimesia aquarii</name>
    <dbReference type="NCBI Taxonomy" id="2527964"/>
    <lineage>
        <taxon>Bacteria</taxon>
        <taxon>Pseudomonadati</taxon>
        <taxon>Planctomycetota</taxon>
        <taxon>Planctomycetia</taxon>
        <taxon>Planctomycetales</taxon>
        <taxon>Planctomycetaceae</taxon>
        <taxon>Gimesia</taxon>
    </lineage>
</organism>
<accession>A0A517VPP8</accession>
<evidence type="ECO:0000256" key="1">
    <source>
        <dbReference type="ARBA" id="ARBA00008522"/>
    </source>
</evidence>
<sequence length="149" mass="16143">MQIWVDADACPIEIKELLFRAAKRTKIKVTLVANQPLHTPRSEFIDSLLVPAGLNVADQRIVELTQPGDLVITADIPLAADVVAKGGQALNPRGTLYTEANIGERLAVRDLMDDLRGEGQITGGPANFSAKDRQAFANQLDRWLTAAKG</sequence>
<comment type="similarity">
    <text evidence="1 2">Belongs to the UPF0178 family.</text>
</comment>
<dbReference type="PANTHER" id="PTHR35146">
    <property type="entry name" value="UPF0178 PROTEIN YAII"/>
    <property type="match status" value="1"/>
</dbReference>
<dbReference type="EMBL" id="CP037920">
    <property type="protein sequence ID" value="QDT94979.1"/>
    <property type="molecule type" value="Genomic_DNA"/>
</dbReference>
<gene>
    <name evidence="3" type="ORF">V144x_04130</name>
</gene>
<name>A0A517VPP8_9PLAN</name>
<evidence type="ECO:0000256" key="2">
    <source>
        <dbReference type="HAMAP-Rule" id="MF_00489"/>
    </source>
</evidence>
<evidence type="ECO:0000313" key="4">
    <source>
        <dbReference type="Proteomes" id="UP000318704"/>
    </source>
</evidence>
<dbReference type="KEGG" id="gaw:V144x_04130"/>
<dbReference type="PANTHER" id="PTHR35146:SF1">
    <property type="entry name" value="UPF0178 PROTEIN YAII"/>
    <property type="match status" value="1"/>
</dbReference>
<dbReference type="InterPro" id="IPR003791">
    <property type="entry name" value="UPF0178"/>
</dbReference>
<evidence type="ECO:0000313" key="3">
    <source>
        <dbReference type="EMBL" id="QDT94979.1"/>
    </source>
</evidence>
<dbReference type="NCBIfam" id="NF001095">
    <property type="entry name" value="PRK00124.1"/>
    <property type="match status" value="1"/>
</dbReference>
<dbReference type="CDD" id="cd18720">
    <property type="entry name" value="PIN_YqxD-like"/>
    <property type="match status" value="1"/>
</dbReference>
<dbReference type="Pfam" id="PF02639">
    <property type="entry name" value="DUF188"/>
    <property type="match status" value="1"/>
</dbReference>